<proteinExistence type="predicted"/>
<reference evidence="1" key="1">
    <citation type="submission" date="2021-01" db="EMBL/GenBank/DDBJ databases">
        <title>Adiantum capillus-veneris genome.</title>
        <authorList>
            <person name="Fang Y."/>
            <person name="Liao Q."/>
        </authorList>
    </citation>
    <scope>NUCLEOTIDE SEQUENCE</scope>
    <source>
        <strain evidence="1">H3</strain>
        <tissue evidence="1">Leaf</tissue>
    </source>
</reference>
<sequence length="140" mass="16769">MAWFRLVEYEFDQLEVYDDEWQADYAWQGPLCDACYLYSMLSEEEQWSWQSMKRALFLAFYDPPELFCTIENGSQLIESWRELQAQYWESLETSASQVFLPRDGFGSDMHVELLHFTMRVMRARKKHLHVVMVGKLLMTS</sequence>
<name>A0A9D4VAK7_ADICA</name>
<protein>
    <submittedName>
        <fullName evidence="1">Uncharacterized protein</fullName>
    </submittedName>
</protein>
<dbReference type="AlphaFoldDB" id="A0A9D4VAK7"/>
<dbReference type="EMBL" id="JABFUD020000003">
    <property type="protein sequence ID" value="KAI5082490.1"/>
    <property type="molecule type" value="Genomic_DNA"/>
</dbReference>
<accession>A0A9D4VAK7</accession>
<dbReference type="Proteomes" id="UP000886520">
    <property type="component" value="Chromosome 2"/>
</dbReference>
<gene>
    <name evidence="1" type="ORF">GOP47_0002233</name>
</gene>
<evidence type="ECO:0000313" key="2">
    <source>
        <dbReference type="Proteomes" id="UP000886520"/>
    </source>
</evidence>
<organism evidence="1 2">
    <name type="scientific">Adiantum capillus-veneris</name>
    <name type="common">Maidenhair fern</name>
    <dbReference type="NCBI Taxonomy" id="13818"/>
    <lineage>
        <taxon>Eukaryota</taxon>
        <taxon>Viridiplantae</taxon>
        <taxon>Streptophyta</taxon>
        <taxon>Embryophyta</taxon>
        <taxon>Tracheophyta</taxon>
        <taxon>Polypodiopsida</taxon>
        <taxon>Polypodiidae</taxon>
        <taxon>Polypodiales</taxon>
        <taxon>Pteridineae</taxon>
        <taxon>Pteridaceae</taxon>
        <taxon>Vittarioideae</taxon>
        <taxon>Adiantum</taxon>
    </lineage>
</organism>
<comment type="caution">
    <text evidence="1">The sequence shown here is derived from an EMBL/GenBank/DDBJ whole genome shotgun (WGS) entry which is preliminary data.</text>
</comment>
<keyword evidence="2" id="KW-1185">Reference proteome</keyword>
<evidence type="ECO:0000313" key="1">
    <source>
        <dbReference type="EMBL" id="KAI5082490.1"/>
    </source>
</evidence>